<dbReference type="GO" id="GO:0009279">
    <property type="term" value="C:cell outer membrane"/>
    <property type="evidence" value="ECO:0007669"/>
    <property type="project" value="UniProtKB-SubCell"/>
</dbReference>
<keyword evidence="5" id="KW-0472">Membrane</keyword>
<dbReference type="GO" id="GO:0015344">
    <property type="term" value="F:siderophore uptake transmembrane transporter activity"/>
    <property type="evidence" value="ECO:0007669"/>
    <property type="project" value="TreeGrafter"/>
</dbReference>
<evidence type="ECO:0000256" key="2">
    <source>
        <dbReference type="ARBA" id="ARBA00022448"/>
    </source>
</evidence>
<keyword evidence="3" id="KW-1134">Transmembrane beta strand</keyword>
<evidence type="ECO:0000256" key="5">
    <source>
        <dbReference type="ARBA" id="ARBA00023136"/>
    </source>
</evidence>
<dbReference type="PANTHER" id="PTHR30069">
    <property type="entry name" value="TONB-DEPENDENT OUTER MEMBRANE RECEPTOR"/>
    <property type="match status" value="1"/>
</dbReference>
<keyword evidence="9" id="KW-1185">Reference proteome</keyword>
<dbReference type="AlphaFoldDB" id="A0A177NSJ9"/>
<evidence type="ECO:0000256" key="3">
    <source>
        <dbReference type="ARBA" id="ARBA00022452"/>
    </source>
</evidence>
<dbReference type="Pfam" id="PF13620">
    <property type="entry name" value="CarboxypepD_reg"/>
    <property type="match status" value="1"/>
</dbReference>
<dbReference type="PANTHER" id="PTHR30069:SF46">
    <property type="entry name" value="OAR PROTEIN"/>
    <property type="match status" value="1"/>
</dbReference>
<reference evidence="9" key="1">
    <citation type="submission" date="2016-03" db="EMBL/GenBank/DDBJ databases">
        <authorList>
            <person name="Heylen K."/>
            <person name="De Vos P."/>
            <person name="Vekeman B."/>
        </authorList>
    </citation>
    <scope>NUCLEOTIDE SEQUENCE [LARGE SCALE GENOMIC DNA]</scope>
    <source>
        <strain evidence="9">R-45383</strain>
    </source>
</reference>
<sequence>MPAQAGRLAGIGLLSVAWWLPARADPSMATLRGRVEMPGSADQAGAQIIVTHLDRGFSTRTVSREGGSYVLMALRPGRYSLKVLAPDGRSIEQALTLQVGQAMTLDLAVGAEAGTESASTASEIRNPELATYLTPEQMQRLPQINRNFLNYADLAPGVNVVTDQDGSTRLQSGGQRPDSVNLYIDGVSQKNYVVRGGVAGQDSSRGNVFPESAVAEYKVISQNYKAEFDQASGAVISVQTKSGGNQFHGETFYDHTNQDLRAATPSETLNGRYDNMQAQYGVTLSGPIARDVAHFFVAYERKQNDDFAGVRTADGGALPARYQSLLGEANRPFEADLFFAKLDWALDERNSLEASFKLRDETQILGIGGGNAEPNALDKGNAEKRLDFKYQYTAEHWVNEARFTYEDSHWRQQPAHLNAGQLLQRLDGSLSGGNLSSVTVLNGGGAGNFQDKGQRGPGLQDDLTFSGLNWHGSHVVKVGAKLKYIELNALERDPYNPQFSYNLNNPDGTPYRVTWAAPMAGLGDGNGATSTDVSQVGLYLQDDWELNRHLSLSLGARWDYEYNPGYLNFVTPTGVASALRDWSNIAGSRGGYNLEDYLSNGHNRRADADNIAPRLGFAYDFDGDQRHVVFGGYGRAYDRNIYDVLQLERTKGSYPSFSVAFQGDPNYDCGAAADCIAWDPAYLNYNGEQLSALTGATPASREINLMRNNLKTPFADQFSLGIRNRIGDWYTELAVSHVHSYDGLVGVLGGRNADGSFYRAGSDLGGTFQAVPGYGQLILFDNGVQTKTNSVYLKAEKPYVKESGWGASFAYTYTDSRENKPQSFVDNSSYLFEKPDTHSVGWLDTSGVRAHKIVTTASVDLPWDVVFAAKLTLATPETRYGINCTSGACRFDTYTPRGYDFIFPGEWWGYRQFDIALIKNFDTPRDTRFKLRLDVLNLFDFKNYGAFNSNFASTDFGAPTSILAGPPLTLKLTARLEF</sequence>
<dbReference type="SUPFAM" id="SSF49452">
    <property type="entry name" value="Starch-binding domain-like"/>
    <property type="match status" value="1"/>
</dbReference>
<keyword evidence="2" id="KW-0813">Transport</keyword>
<dbReference type="GO" id="GO:0030246">
    <property type="term" value="F:carbohydrate binding"/>
    <property type="evidence" value="ECO:0007669"/>
    <property type="project" value="InterPro"/>
</dbReference>
<dbReference type="Pfam" id="PF25183">
    <property type="entry name" value="OMP_b-brl_4"/>
    <property type="match status" value="2"/>
</dbReference>
<proteinExistence type="predicted"/>
<dbReference type="GO" id="GO:0044718">
    <property type="term" value="P:siderophore transmembrane transport"/>
    <property type="evidence" value="ECO:0007669"/>
    <property type="project" value="TreeGrafter"/>
</dbReference>
<feature type="domain" description="TonB-dependent transporter Oar-like beta-barrel" evidence="7">
    <location>
        <begin position="240"/>
        <end position="303"/>
    </location>
</feature>
<feature type="domain" description="TonB-dependent transporter Oar-like beta-barrel" evidence="7">
    <location>
        <begin position="324"/>
        <end position="863"/>
    </location>
</feature>
<dbReference type="Gene3D" id="2.40.170.20">
    <property type="entry name" value="TonB-dependent receptor, beta-barrel domain"/>
    <property type="match status" value="1"/>
</dbReference>
<dbReference type="STRING" id="702114.A1355_03490"/>
<keyword evidence="6" id="KW-0998">Cell outer membrane</keyword>
<accession>A0A177NSJ9</accession>
<dbReference type="EMBL" id="LUUK01000151">
    <property type="protein sequence ID" value="OAI20020.1"/>
    <property type="molecule type" value="Genomic_DNA"/>
</dbReference>
<evidence type="ECO:0000256" key="6">
    <source>
        <dbReference type="ARBA" id="ARBA00023237"/>
    </source>
</evidence>
<dbReference type="InterPro" id="IPR013784">
    <property type="entry name" value="Carb-bd-like_fold"/>
</dbReference>
<comment type="subcellular location">
    <subcellularLocation>
        <location evidence="1">Cell outer membrane</location>
        <topology evidence="1">Multi-pass membrane protein</topology>
    </subcellularLocation>
</comment>
<evidence type="ECO:0000313" key="8">
    <source>
        <dbReference type="EMBL" id="OAI20020.1"/>
    </source>
</evidence>
<evidence type="ECO:0000313" key="9">
    <source>
        <dbReference type="Proteomes" id="UP000077628"/>
    </source>
</evidence>
<evidence type="ECO:0000256" key="4">
    <source>
        <dbReference type="ARBA" id="ARBA00022692"/>
    </source>
</evidence>
<evidence type="ECO:0000259" key="7">
    <source>
        <dbReference type="Pfam" id="PF25183"/>
    </source>
</evidence>
<dbReference type="SUPFAM" id="SSF56935">
    <property type="entry name" value="Porins"/>
    <property type="match status" value="1"/>
</dbReference>
<gene>
    <name evidence="8" type="ORF">A1355_03490</name>
</gene>
<comment type="caution">
    <text evidence="8">The sequence shown here is derived from an EMBL/GenBank/DDBJ whole genome shotgun (WGS) entry which is preliminary data.</text>
</comment>
<name>A0A177NSJ9_9GAMM</name>
<protein>
    <recommendedName>
        <fullName evidence="7">TonB-dependent transporter Oar-like beta-barrel domain-containing protein</fullName>
    </recommendedName>
</protein>
<dbReference type="RefSeq" id="WP_197471777.1">
    <property type="nucleotide sequence ID" value="NZ_LUUK01000151.1"/>
</dbReference>
<dbReference type="InterPro" id="IPR039426">
    <property type="entry name" value="TonB-dep_rcpt-like"/>
</dbReference>
<dbReference type="InterPro" id="IPR057601">
    <property type="entry name" value="Oar-like_b-barrel"/>
</dbReference>
<organism evidence="8 9">
    <name type="scientific">Methylomonas koyamae</name>
    <dbReference type="NCBI Taxonomy" id="702114"/>
    <lineage>
        <taxon>Bacteria</taxon>
        <taxon>Pseudomonadati</taxon>
        <taxon>Pseudomonadota</taxon>
        <taxon>Gammaproteobacteria</taxon>
        <taxon>Methylococcales</taxon>
        <taxon>Methylococcaceae</taxon>
        <taxon>Methylomonas</taxon>
    </lineage>
</organism>
<evidence type="ECO:0000256" key="1">
    <source>
        <dbReference type="ARBA" id="ARBA00004571"/>
    </source>
</evidence>
<dbReference type="InterPro" id="IPR036942">
    <property type="entry name" value="Beta-barrel_TonB_sf"/>
</dbReference>
<keyword evidence="4" id="KW-0812">Transmembrane</keyword>
<dbReference type="Proteomes" id="UP000077628">
    <property type="component" value="Unassembled WGS sequence"/>
</dbReference>